<evidence type="ECO:0000259" key="2">
    <source>
        <dbReference type="PROSITE" id="PS50048"/>
    </source>
</evidence>
<dbReference type="PANTHER" id="PTHR38111:SF2">
    <property type="entry name" value="FINGER DOMAIN PROTEIN, PUTATIVE (AFU_ORTHOLOGUE AFUA_1G01560)-RELATED"/>
    <property type="match status" value="1"/>
</dbReference>
<dbReference type="KEGG" id="amus:LMH87_006113"/>
<dbReference type="Proteomes" id="UP001144673">
    <property type="component" value="Chromosome 1"/>
</dbReference>
<dbReference type="RefSeq" id="XP_056059352.1">
    <property type="nucleotide sequence ID" value="XM_056203948.1"/>
</dbReference>
<keyword evidence="4" id="KW-1185">Reference proteome</keyword>
<sequence length="274" mass="30877">MKRAVGPLDKRRTATRCQACSRRRIKCEGGYPCKYCVRTNKPCELQQPLATDVKFVAVANPVQSCQTNQLGAHVYKHRETLYLDQFASFMQRCQFTRGFASVTTNLVHLMQESPSLRDVATAIGALEASRRSSVISFRGHGSPGYTALSLYGRSIKALQTEVTNIVSVRREDTLWSTFLLGLFELLSETVGDRWAQHMRYGTSRLLQLAGPTESLSSLHQTLFEAFRSDYKKKWHAKSDDQYGYTHNSNFSIQSPIVRAAELCPRAPEINRSGD</sequence>
<evidence type="ECO:0000313" key="4">
    <source>
        <dbReference type="Proteomes" id="UP001144673"/>
    </source>
</evidence>
<dbReference type="PROSITE" id="PS50048">
    <property type="entry name" value="ZN2_CY6_FUNGAL_2"/>
    <property type="match status" value="1"/>
</dbReference>
<comment type="caution">
    <text evidence="3">The sequence shown here is derived from an EMBL/GenBank/DDBJ whole genome shotgun (WGS) entry which is preliminary data.</text>
</comment>
<dbReference type="InterPro" id="IPR053178">
    <property type="entry name" value="Osmoadaptation_assoc"/>
</dbReference>
<dbReference type="InterPro" id="IPR036864">
    <property type="entry name" value="Zn2-C6_fun-type_DNA-bd_sf"/>
</dbReference>
<reference evidence="3" key="1">
    <citation type="journal article" date="2023" name="Access Microbiol">
        <title>De-novo genome assembly for Akanthomyces muscarius, a biocontrol agent of insect agricultural pests.</title>
        <authorList>
            <person name="Erdos Z."/>
            <person name="Studholme D.J."/>
            <person name="Raymond B."/>
            <person name="Sharma M."/>
        </authorList>
    </citation>
    <scope>NUCLEOTIDE SEQUENCE</scope>
    <source>
        <strain evidence="3">Ve6</strain>
    </source>
</reference>
<gene>
    <name evidence="3" type="ORF">LMH87_006113</name>
</gene>
<dbReference type="GeneID" id="80893272"/>
<dbReference type="InterPro" id="IPR001138">
    <property type="entry name" value="Zn2Cys6_DnaBD"/>
</dbReference>
<dbReference type="Gene3D" id="4.10.240.10">
    <property type="entry name" value="Zn(2)-C6 fungal-type DNA-binding domain"/>
    <property type="match status" value="1"/>
</dbReference>
<protein>
    <recommendedName>
        <fullName evidence="2">Zn(2)-C6 fungal-type domain-containing protein</fullName>
    </recommendedName>
</protein>
<feature type="domain" description="Zn(2)-C6 fungal-type" evidence="2">
    <location>
        <begin position="16"/>
        <end position="45"/>
    </location>
</feature>
<dbReference type="PANTHER" id="PTHR38111">
    <property type="entry name" value="ZN(2)-C6 FUNGAL-TYPE DOMAIN-CONTAINING PROTEIN-RELATED"/>
    <property type="match status" value="1"/>
</dbReference>
<dbReference type="SMART" id="SM00066">
    <property type="entry name" value="GAL4"/>
    <property type="match status" value="1"/>
</dbReference>
<dbReference type="SUPFAM" id="SSF57701">
    <property type="entry name" value="Zn2/Cys6 DNA-binding domain"/>
    <property type="match status" value="1"/>
</dbReference>
<organism evidence="3 4">
    <name type="scientific">Akanthomyces muscarius</name>
    <name type="common">Entomopathogenic fungus</name>
    <name type="synonym">Lecanicillium muscarium</name>
    <dbReference type="NCBI Taxonomy" id="2231603"/>
    <lineage>
        <taxon>Eukaryota</taxon>
        <taxon>Fungi</taxon>
        <taxon>Dikarya</taxon>
        <taxon>Ascomycota</taxon>
        <taxon>Pezizomycotina</taxon>
        <taxon>Sordariomycetes</taxon>
        <taxon>Hypocreomycetidae</taxon>
        <taxon>Hypocreales</taxon>
        <taxon>Cordycipitaceae</taxon>
        <taxon>Akanthomyces</taxon>
    </lineage>
</organism>
<dbReference type="Pfam" id="PF00172">
    <property type="entry name" value="Zn_clus"/>
    <property type="match status" value="1"/>
</dbReference>
<name>A0A9W8UPZ3_AKAMU</name>
<dbReference type="EMBL" id="JAJHUN010000001">
    <property type="protein sequence ID" value="KAJ4164437.1"/>
    <property type="molecule type" value="Genomic_DNA"/>
</dbReference>
<keyword evidence="1" id="KW-0539">Nucleus</keyword>
<proteinExistence type="predicted"/>
<evidence type="ECO:0000313" key="3">
    <source>
        <dbReference type="EMBL" id="KAJ4164437.1"/>
    </source>
</evidence>
<dbReference type="AlphaFoldDB" id="A0A9W8UPZ3"/>
<evidence type="ECO:0000256" key="1">
    <source>
        <dbReference type="ARBA" id="ARBA00023242"/>
    </source>
</evidence>
<dbReference type="GO" id="GO:0008270">
    <property type="term" value="F:zinc ion binding"/>
    <property type="evidence" value="ECO:0007669"/>
    <property type="project" value="InterPro"/>
</dbReference>
<dbReference type="GO" id="GO:0000981">
    <property type="term" value="F:DNA-binding transcription factor activity, RNA polymerase II-specific"/>
    <property type="evidence" value="ECO:0007669"/>
    <property type="project" value="InterPro"/>
</dbReference>
<accession>A0A9W8UPZ3</accession>